<dbReference type="PATRIC" id="fig|632772.20.peg.8133"/>
<geneLocation type="plasmid" evidence="1 2">
    <name>pROB01</name>
</geneLocation>
<name>C1BDE3_RHOOB</name>
<dbReference type="Proteomes" id="UP000002212">
    <property type="component" value="Plasmid pROB01"/>
</dbReference>
<dbReference type="EMBL" id="AP011116">
    <property type="protein sequence ID" value="BAH55887.1"/>
    <property type="molecule type" value="Genomic_DNA"/>
</dbReference>
<dbReference type="HOGENOM" id="CLU_2540375_0_0_11"/>
<organism evidence="1 2">
    <name type="scientific">Rhodococcus opacus (strain B4)</name>
    <dbReference type="NCBI Taxonomy" id="632772"/>
    <lineage>
        <taxon>Bacteria</taxon>
        <taxon>Bacillati</taxon>
        <taxon>Actinomycetota</taxon>
        <taxon>Actinomycetes</taxon>
        <taxon>Mycobacteriales</taxon>
        <taxon>Nocardiaceae</taxon>
        <taxon>Rhodococcus</taxon>
    </lineage>
</organism>
<dbReference type="KEGG" id="rop:ROP_pROB01-03880"/>
<accession>C1BDE3</accession>
<dbReference type="OrthoDB" id="4467266at2"/>
<evidence type="ECO:0000313" key="2">
    <source>
        <dbReference type="Proteomes" id="UP000002212"/>
    </source>
</evidence>
<sequence>MGTWWLWSAVEGCHQVSVGGAGGCEFVVAVLELVFPAEELLFEFGGPLPEGADFVVSGETGAVENLFAENLGESVGEFRVLLP</sequence>
<dbReference type="AlphaFoldDB" id="C1BDE3"/>
<protein>
    <submittedName>
        <fullName evidence="1">Uncharacterized protein</fullName>
    </submittedName>
</protein>
<gene>
    <name evidence="1" type="ordered locus">ROP_pROB01-03880</name>
</gene>
<evidence type="ECO:0000313" key="1">
    <source>
        <dbReference type="EMBL" id="BAH55887.1"/>
    </source>
</evidence>
<keyword evidence="1" id="KW-0614">Plasmid</keyword>
<reference evidence="1 2" key="1">
    <citation type="submission" date="2009-03" db="EMBL/GenBank/DDBJ databases">
        <title>Comparison of the complete genome sequences of Rhodococcus erythropolis PR4 and Rhodococcus opacus B4.</title>
        <authorList>
            <person name="Takarada H."/>
            <person name="Sekine M."/>
            <person name="Hosoyama A."/>
            <person name="Yamada R."/>
            <person name="Fujisawa T."/>
            <person name="Omata S."/>
            <person name="Shimizu A."/>
            <person name="Tsukatani N."/>
            <person name="Tanikawa S."/>
            <person name="Fujita N."/>
            <person name="Harayama S."/>
        </authorList>
    </citation>
    <scope>NUCLEOTIDE SEQUENCE [LARGE SCALE GENOMIC DNA]</scope>
    <source>
        <strain evidence="1 2">B4</strain>
        <plasmid evidence="1 2">pROB01</plasmid>
    </source>
</reference>
<proteinExistence type="predicted"/>